<keyword evidence="2" id="KW-0812">Transmembrane</keyword>
<evidence type="ECO:0000313" key="4">
    <source>
        <dbReference type="EMBL" id="GJM64404.1"/>
    </source>
</evidence>
<dbReference type="Gene3D" id="2.170.130.10">
    <property type="entry name" value="TonB-dependent receptor, plug domain"/>
    <property type="match status" value="1"/>
</dbReference>
<dbReference type="InterPro" id="IPR037066">
    <property type="entry name" value="Plug_dom_sf"/>
</dbReference>
<comment type="caution">
    <text evidence="4">The sequence shown here is derived from an EMBL/GenBank/DDBJ whole genome shotgun (WGS) entry which is preliminary data.</text>
</comment>
<keyword evidence="1" id="KW-0732">Signal</keyword>
<dbReference type="Pfam" id="PF07715">
    <property type="entry name" value="Plug"/>
    <property type="match status" value="1"/>
</dbReference>
<feature type="domain" description="TonB-dependent receptor plug" evidence="3">
    <location>
        <begin position="133"/>
        <end position="232"/>
    </location>
</feature>
<sequence length="1028" mass="115084">MKNAFYKMLYRISPRLIRIAFAFLIISGLGHASVYAEPLQEISISGLVTDANGEPLPGVNVIEMGTTNGTSTDLDGKFILAVQGPESSLIIKFLGYKEISQRVGNQSYFTFTLEEDVEQLEEVVVVGYGTQKKVNVTGSLAAVKGGEIAEVPTTTVTNTLAGRLPGVVIMNQSGEPGNDGASINIRGFGKPLILVDGVEGDFSRIEPNDIESISVLKDGAAAIYGARAGNGVVLVTTKRGGVGKPQVKVSSAYGVQSSTTFPEYADALQYMELVNDYQPGTYGEEDFEPYRNGSKKSTNWYDETFRKSAPIFKSNVNVSGGTEQVKYFVSYGFLNQASLLKSNDTNYGQHNLRSNINLALNKNLDLRFDLAYRNERREYPGLGMQDIMTNVAFSNPMYPAEYPDPSYPVHNGFQMGPNYLSRADVTGYKHNDFANLTGNFALEYKFPFLDGLKAKAFGNINSWNTRDKNFSKDYSYYMFDPTSNIYSEVVMKDVTGISLTEGYDRGQTLTGQFSLHYDQTFGKHTVSSMLLNELIDSKGDYIMTGRQDFISSAVDQIFASSALTQYTNGYGWQDGRVSLVGRVNYNYAEKYLLEFTFRNDASPRFNPDHRWGFFPSLSAGWRLSEEDFIKSLGLFDNLKIRTSYGESGFDNIGQYNFLTGYQFDRVYALGGNMTPGINTKGLANPYATWETMTMYNTGLEFDMWGGKFWGEFDAFYRTREGILGQRNLSLPSTIGATLPDENINSQNSRGFELMLGHRNTIGEFQYNISANVSLAKAKWDHYDEPVYEDEETRARYQQSGQWVNRYFGFEAMGLFTSQEEIDGWANQEIDPSAGHNVNIKPGDIRYKDINGDGVINELDQVAIGKGQIPEIFYGLNAGFSYKGLDFSMLWQGASGFNVVFNAEAQQPFYNNAVPLAMFMDRWTPENNDPNARFPRTVSNSGNANNYRNSSFWLQDGSYFRLKNLVVGYTIPNQWIKRSGIKDLRFNISGSNLFTFTDVYPYDPETPVGGRGWDYPQQTTLMLGMNFTF</sequence>
<dbReference type="NCBIfam" id="TIGR04056">
    <property type="entry name" value="OMP_RagA_SusC"/>
    <property type="match status" value="1"/>
</dbReference>
<dbReference type="InterPro" id="IPR012910">
    <property type="entry name" value="Plug_dom"/>
</dbReference>
<dbReference type="Pfam" id="PF13715">
    <property type="entry name" value="CarbopepD_reg_2"/>
    <property type="match status" value="1"/>
</dbReference>
<dbReference type="EMBL" id="BQKE01000005">
    <property type="protein sequence ID" value="GJM64404.1"/>
    <property type="molecule type" value="Genomic_DNA"/>
</dbReference>
<dbReference type="PANTHER" id="PTHR30069">
    <property type="entry name" value="TONB-DEPENDENT OUTER MEMBRANE RECEPTOR"/>
    <property type="match status" value="1"/>
</dbReference>
<keyword evidence="2" id="KW-1134">Transmembrane beta strand</keyword>
<dbReference type="AlphaFoldDB" id="A0AAN5AMG3"/>
<dbReference type="GO" id="GO:0015344">
    <property type="term" value="F:siderophore uptake transmembrane transporter activity"/>
    <property type="evidence" value="ECO:0007669"/>
    <property type="project" value="TreeGrafter"/>
</dbReference>
<dbReference type="SUPFAM" id="SSF49464">
    <property type="entry name" value="Carboxypeptidase regulatory domain-like"/>
    <property type="match status" value="1"/>
</dbReference>
<dbReference type="InterPro" id="IPR023997">
    <property type="entry name" value="TonB-dep_OMP_SusC/RagA_CS"/>
</dbReference>
<evidence type="ECO:0000313" key="5">
    <source>
        <dbReference type="Proteomes" id="UP001310022"/>
    </source>
</evidence>
<dbReference type="NCBIfam" id="TIGR04057">
    <property type="entry name" value="SusC_RagA_signa"/>
    <property type="match status" value="1"/>
</dbReference>
<protein>
    <submittedName>
        <fullName evidence="4">SusC/RagA family TonB-linked outer membrane protein</fullName>
    </submittedName>
</protein>
<name>A0AAN5AMG3_9BACT</name>
<keyword evidence="2" id="KW-0472">Membrane</keyword>
<proteinExistence type="inferred from homology"/>
<dbReference type="RefSeq" id="WP_338239468.1">
    <property type="nucleotide sequence ID" value="NZ_BQKE01000005.1"/>
</dbReference>
<dbReference type="PROSITE" id="PS52016">
    <property type="entry name" value="TONB_DEPENDENT_REC_3"/>
    <property type="match status" value="1"/>
</dbReference>
<dbReference type="Gene3D" id="2.60.40.1120">
    <property type="entry name" value="Carboxypeptidase-like, regulatory domain"/>
    <property type="match status" value="1"/>
</dbReference>
<dbReference type="Proteomes" id="UP001310022">
    <property type="component" value="Unassembled WGS sequence"/>
</dbReference>
<comment type="subcellular location">
    <subcellularLocation>
        <location evidence="2">Cell outer membrane</location>
        <topology evidence="2">Multi-pass membrane protein</topology>
    </subcellularLocation>
</comment>
<dbReference type="InterPro" id="IPR008969">
    <property type="entry name" value="CarboxyPept-like_regulatory"/>
</dbReference>
<gene>
    <name evidence="4" type="ORF">PEDI_49560</name>
</gene>
<evidence type="ECO:0000259" key="3">
    <source>
        <dbReference type="Pfam" id="PF07715"/>
    </source>
</evidence>
<comment type="similarity">
    <text evidence="2">Belongs to the TonB-dependent receptor family.</text>
</comment>
<dbReference type="InterPro" id="IPR023996">
    <property type="entry name" value="TonB-dep_OMP_SusC/RagA"/>
</dbReference>
<keyword evidence="2" id="KW-0998">Cell outer membrane</keyword>
<dbReference type="GO" id="GO:0044718">
    <property type="term" value="P:siderophore transmembrane transport"/>
    <property type="evidence" value="ECO:0007669"/>
    <property type="project" value="TreeGrafter"/>
</dbReference>
<organism evidence="4 5">
    <name type="scientific">Persicobacter diffluens</name>
    <dbReference type="NCBI Taxonomy" id="981"/>
    <lineage>
        <taxon>Bacteria</taxon>
        <taxon>Pseudomonadati</taxon>
        <taxon>Bacteroidota</taxon>
        <taxon>Cytophagia</taxon>
        <taxon>Cytophagales</taxon>
        <taxon>Persicobacteraceae</taxon>
        <taxon>Persicobacter</taxon>
    </lineage>
</organism>
<dbReference type="PANTHER" id="PTHR30069:SF29">
    <property type="entry name" value="HEMOGLOBIN AND HEMOGLOBIN-HAPTOGLOBIN-BINDING PROTEIN 1-RELATED"/>
    <property type="match status" value="1"/>
</dbReference>
<evidence type="ECO:0000256" key="1">
    <source>
        <dbReference type="ARBA" id="ARBA00022729"/>
    </source>
</evidence>
<keyword evidence="5" id="KW-1185">Reference proteome</keyword>
<reference evidence="4 5" key="1">
    <citation type="submission" date="2021-12" db="EMBL/GenBank/DDBJ databases">
        <title>Genome sequencing of bacteria with rrn-lacking chromosome and rrn-plasmid.</title>
        <authorList>
            <person name="Anda M."/>
            <person name="Iwasaki W."/>
        </authorList>
    </citation>
    <scope>NUCLEOTIDE SEQUENCE [LARGE SCALE GENOMIC DNA]</scope>
    <source>
        <strain evidence="4 5">NBRC 15940</strain>
    </source>
</reference>
<dbReference type="SUPFAM" id="SSF56935">
    <property type="entry name" value="Porins"/>
    <property type="match status" value="1"/>
</dbReference>
<dbReference type="FunFam" id="2.170.130.10:FF:000003">
    <property type="entry name" value="SusC/RagA family TonB-linked outer membrane protein"/>
    <property type="match status" value="1"/>
</dbReference>
<dbReference type="GO" id="GO:0009279">
    <property type="term" value="C:cell outer membrane"/>
    <property type="evidence" value="ECO:0007669"/>
    <property type="project" value="UniProtKB-SubCell"/>
</dbReference>
<evidence type="ECO:0000256" key="2">
    <source>
        <dbReference type="PROSITE-ProRule" id="PRU01360"/>
    </source>
</evidence>
<accession>A0AAN5AMG3</accession>
<dbReference type="InterPro" id="IPR039426">
    <property type="entry name" value="TonB-dep_rcpt-like"/>
</dbReference>
<keyword evidence="2" id="KW-0813">Transport</keyword>